<dbReference type="InterPro" id="IPR029052">
    <property type="entry name" value="Metallo-depent_PP-like"/>
</dbReference>
<dbReference type="CDD" id="cd00840">
    <property type="entry name" value="MPP_Mre11_N"/>
    <property type="match status" value="1"/>
</dbReference>
<dbReference type="AlphaFoldDB" id="A0A3S9T1B6"/>
<feature type="domain" description="Calcineurin-like phosphoesterase" evidence="2">
    <location>
        <begin position="6"/>
        <end position="204"/>
    </location>
</feature>
<dbReference type="PANTHER" id="PTHR30337:SF7">
    <property type="entry name" value="PHOSPHOESTERASE"/>
    <property type="match status" value="1"/>
</dbReference>
<organism evidence="3 4">
    <name type="scientific">Anoxybacter fermentans</name>
    <dbReference type="NCBI Taxonomy" id="1323375"/>
    <lineage>
        <taxon>Bacteria</taxon>
        <taxon>Bacillati</taxon>
        <taxon>Bacillota</taxon>
        <taxon>Clostridia</taxon>
        <taxon>Halanaerobiales</taxon>
        <taxon>Anoxybacter</taxon>
    </lineage>
</organism>
<evidence type="ECO:0000259" key="2">
    <source>
        <dbReference type="Pfam" id="PF00149"/>
    </source>
</evidence>
<dbReference type="InterPro" id="IPR014576">
    <property type="entry name" value="Pesterase_YhaO"/>
</dbReference>
<dbReference type="RefSeq" id="WP_127017695.1">
    <property type="nucleotide sequence ID" value="NZ_CP016379.1"/>
</dbReference>
<dbReference type="EMBL" id="CP016379">
    <property type="protein sequence ID" value="AZR74341.1"/>
    <property type="molecule type" value="Genomic_DNA"/>
</dbReference>
<dbReference type="Proteomes" id="UP000267250">
    <property type="component" value="Chromosome"/>
</dbReference>
<evidence type="ECO:0000313" key="3">
    <source>
        <dbReference type="EMBL" id="AZR74341.1"/>
    </source>
</evidence>
<dbReference type="OrthoDB" id="9773856at2"/>
<proteinExistence type="predicted"/>
<dbReference type="InterPro" id="IPR004843">
    <property type="entry name" value="Calcineurin-like_PHP"/>
</dbReference>
<dbReference type="GO" id="GO:0016787">
    <property type="term" value="F:hydrolase activity"/>
    <property type="evidence" value="ECO:0007669"/>
    <property type="project" value="UniProtKB-KW"/>
</dbReference>
<dbReference type="InterPro" id="IPR041796">
    <property type="entry name" value="Mre11_N"/>
</dbReference>
<gene>
    <name evidence="3" type="ORF">BBF96_13655</name>
</gene>
<dbReference type="KEGG" id="aft:BBF96_13655"/>
<keyword evidence="1" id="KW-0378">Hydrolase</keyword>
<evidence type="ECO:0000313" key="4">
    <source>
        <dbReference type="Proteomes" id="UP000267250"/>
    </source>
</evidence>
<dbReference type="InterPro" id="IPR050535">
    <property type="entry name" value="DNA_Repair-Maintenance_Comp"/>
</dbReference>
<dbReference type="Pfam" id="PF00149">
    <property type="entry name" value="Metallophos"/>
    <property type="match status" value="1"/>
</dbReference>
<reference evidence="3 4" key="1">
    <citation type="submission" date="2016-07" db="EMBL/GenBank/DDBJ databases">
        <title>Genome and transcriptome analysis of iron-reducing fermentative bacteria Anoxybacter fermentans.</title>
        <authorList>
            <person name="Zeng X."/>
            <person name="Shao Z."/>
        </authorList>
    </citation>
    <scope>NUCLEOTIDE SEQUENCE [LARGE SCALE GENOMIC DNA]</scope>
    <source>
        <strain evidence="3 4">DY22613</strain>
    </source>
</reference>
<keyword evidence="4" id="KW-1185">Reference proteome</keyword>
<accession>A0A3S9T1B6</accession>
<evidence type="ECO:0000256" key="1">
    <source>
        <dbReference type="ARBA" id="ARBA00022801"/>
    </source>
</evidence>
<dbReference type="SUPFAM" id="SSF56300">
    <property type="entry name" value="Metallo-dependent phosphatases"/>
    <property type="match status" value="1"/>
</dbReference>
<dbReference type="PIRSF" id="PIRSF033091">
    <property type="entry name" value="Pesterase_YhaO"/>
    <property type="match status" value="1"/>
</dbReference>
<dbReference type="PANTHER" id="PTHR30337">
    <property type="entry name" value="COMPONENT OF ATP-DEPENDENT DSDNA EXONUCLEASE"/>
    <property type="match status" value="1"/>
</dbReference>
<sequence>MGGKVRFIHAADIHLGSLLHSTGRAPQEISNLIKRVTYEAFVRICNAAIKYSVDFVLLAGDLYDHKSRSVAANQFFVHQCQRLEKENIPVYIIAGNHDPLQEQGELFDLPKNVFIFDSEQVEVQEVVNKEGELIARILGQSYRGRSESRKMYSSFTVPDTGVCNIGILHTQLDPTNNNYVPCSLNDLICKNDIHYWALGHIHQPRILHRTHPVIAYSGIPQGRDFGEEGVGGCFLVEMTPQNEPEIWFIPTSSVVWKRVEIAIDEDEKNVPENFTCLENLILNKAEDILNKVPPIPEGFKLAQDNNWPDFFQGYIIQWILTGRGEIHDLLVEQEEEAIRLLVENLQDRLKDRKPFLWTESVVVRTGKPLPHLKSLKEQNPIFAEIEEIVHLSLTDAQFKKDLVSELGQIWEDRVDHENINEQKFQLDEETLQAIVKQAEEIVIEKLIEGREL</sequence>
<protein>
    <recommendedName>
        <fullName evidence="2">Calcineurin-like phosphoesterase domain-containing protein</fullName>
    </recommendedName>
</protein>
<name>A0A3S9T1B6_9FIRM</name>
<dbReference type="Gene3D" id="3.60.21.10">
    <property type="match status" value="1"/>
</dbReference>